<feature type="transmembrane region" description="Helical" evidence="1">
    <location>
        <begin position="55"/>
        <end position="78"/>
    </location>
</feature>
<accession>A0A8S2WP44</accession>
<sequence>MIPPFFLIGDDKTLGLYRDIPISLTTTTTIMSSKSIDKNNINEYIIWLYEHLTGIIPISFICVLFLCVSVCWIIHTLCCSGEESHPMDTIANSKKYKLFSMKVYPKKKILLTI</sequence>
<reference evidence="2" key="1">
    <citation type="submission" date="2021-02" db="EMBL/GenBank/DDBJ databases">
        <authorList>
            <person name="Nowell W R."/>
        </authorList>
    </citation>
    <scope>NUCLEOTIDE SEQUENCE</scope>
</reference>
<evidence type="ECO:0000256" key="1">
    <source>
        <dbReference type="SAM" id="Phobius"/>
    </source>
</evidence>
<comment type="caution">
    <text evidence="2">The sequence shown here is derived from an EMBL/GenBank/DDBJ whole genome shotgun (WGS) entry which is preliminary data.</text>
</comment>
<dbReference type="Proteomes" id="UP000676336">
    <property type="component" value="Unassembled WGS sequence"/>
</dbReference>
<evidence type="ECO:0000313" key="3">
    <source>
        <dbReference type="Proteomes" id="UP000676336"/>
    </source>
</evidence>
<keyword evidence="1" id="KW-1133">Transmembrane helix</keyword>
<gene>
    <name evidence="2" type="ORF">SMN809_LOCUS32827</name>
</gene>
<proteinExistence type="predicted"/>
<keyword evidence="1" id="KW-0472">Membrane</keyword>
<dbReference type="AlphaFoldDB" id="A0A8S2WP44"/>
<keyword evidence="1" id="KW-0812">Transmembrane</keyword>
<name>A0A8S2WP44_9BILA</name>
<dbReference type="EMBL" id="CAJOBI010070038">
    <property type="protein sequence ID" value="CAF4453649.1"/>
    <property type="molecule type" value="Genomic_DNA"/>
</dbReference>
<organism evidence="2 3">
    <name type="scientific">Rotaria magnacalcarata</name>
    <dbReference type="NCBI Taxonomy" id="392030"/>
    <lineage>
        <taxon>Eukaryota</taxon>
        <taxon>Metazoa</taxon>
        <taxon>Spiralia</taxon>
        <taxon>Gnathifera</taxon>
        <taxon>Rotifera</taxon>
        <taxon>Eurotatoria</taxon>
        <taxon>Bdelloidea</taxon>
        <taxon>Philodinida</taxon>
        <taxon>Philodinidae</taxon>
        <taxon>Rotaria</taxon>
    </lineage>
</organism>
<evidence type="ECO:0000313" key="2">
    <source>
        <dbReference type="EMBL" id="CAF4453649.1"/>
    </source>
</evidence>
<protein>
    <submittedName>
        <fullName evidence="2">Uncharacterized protein</fullName>
    </submittedName>
</protein>